<keyword evidence="5 14" id="KW-0329">Glyoxylate bypass</keyword>
<name>A0ABX4XJV0_9LIST</name>
<keyword evidence="7 14" id="KW-0479">Metal-binding</keyword>
<dbReference type="EMBL" id="MPDH01000015">
    <property type="protein sequence ID" value="PNP90542.1"/>
    <property type="molecule type" value="Genomic_DNA"/>
</dbReference>
<dbReference type="Pfam" id="PF00180">
    <property type="entry name" value="Iso_dh"/>
    <property type="match status" value="1"/>
</dbReference>
<evidence type="ECO:0000256" key="14">
    <source>
        <dbReference type="RuleBase" id="RU004446"/>
    </source>
</evidence>
<keyword evidence="8" id="KW-0460">Magnesium</keyword>
<keyword evidence="11 14" id="KW-0464">Manganese</keyword>
<keyword evidence="10" id="KW-0560">Oxidoreductase</keyword>
<dbReference type="SUPFAM" id="SSF53659">
    <property type="entry name" value="Isocitrate/Isopropylmalate dehydrogenase-like"/>
    <property type="match status" value="1"/>
</dbReference>
<protein>
    <recommendedName>
        <fullName evidence="4 14">Isocitrate dehydrogenase [NADP]</fullName>
        <ecNumber evidence="3 14">1.1.1.42</ecNumber>
    </recommendedName>
</protein>
<evidence type="ECO:0000256" key="7">
    <source>
        <dbReference type="ARBA" id="ARBA00022723"/>
    </source>
</evidence>
<evidence type="ECO:0000259" key="15">
    <source>
        <dbReference type="SMART" id="SM01329"/>
    </source>
</evidence>
<gene>
    <name evidence="16" type="ORF">BMT55_12080</name>
</gene>
<evidence type="ECO:0000256" key="4">
    <source>
        <dbReference type="ARBA" id="ARBA00019562"/>
    </source>
</evidence>
<dbReference type="EC" id="1.1.1.42" evidence="3 14"/>
<dbReference type="SMART" id="SM01329">
    <property type="entry name" value="Iso_dh"/>
    <property type="match status" value="1"/>
</dbReference>
<dbReference type="NCBIfam" id="TIGR00183">
    <property type="entry name" value="prok_nadp_idh"/>
    <property type="match status" value="1"/>
</dbReference>
<sequence>MTQGEKIQVVDGVLKTPNNPVIPFIEGDGTGPDIWRAAKRVLDAAVEKAYNGEKQIDWKEVLAGEKAFNQTGEWLPQATLDTIDEYLIAIKGPLTTPIGGGIRSLNVALRQELDLYVCLRPVRYFTGVPSPVKRPEDTDMVIFRENTEDIYAGIEFKEGSDEAKKLIAFLRDEFGVNKIRFPETSGIGVKPVSKEGTERLVRAAIEYAIRENRKSLTLVHKGNIMKFTEGAFKTWGYDLAEREFGDKVFTWSEYDRIVEAEGVDAANAKQDAALAAGKILVKDSIADIFLQQILTRPAEFDVVATMNLNGDYISDALAAQVGGIGIAPGANINYLTGHAIFEATHGTAPKYANLDKVNPSSVILSGTLLLEHIGWGEAATLIIKSMEKTIADKTVTYDFARLMDGATEVKCSEFADALIRNF</sequence>
<dbReference type="RefSeq" id="WP_036089504.1">
    <property type="nucleotide sequence ID" value="NZ_BJEY01000018.1"/>
</dbReference>
<accession>A0ABX4XJV0</accession>
<reference evidence="16 17" key="1">
    <citation type="submission" date="2016-11" db="EMBL/GenBank/DDBJ databases">
        <title>Whole Genome Sequence of Listeria newyorkensis.</title>
        <authorList>
            <person name="Frink S."/>
            <person name="Morales C."/>
            <person name="Kiang D."/>
        </authorList>
    </citation>
    <scope>NUCLEOTIDE SEQUENCE [LARGE SCALE GENOMIC DNA]</scope>
    <source>
        <strain evidence="16 17">F1604011-044</strain>
    </source>
</reference>
<comment type="subunit">
    <text evidence="2">Homodimer.</text>
</comment>
<dbReference type="InterPro" id="IPR024084">
    <property type="entry name" value="IsoPropMal-DH-like_dom"/>
</dbReference>
<evidence type="ECO:0000256" key="2">
    <source>
        <dbReference type="ARBA" id="ARBA00011738"/>
    </source>
</evidence>
<dbReference type="PANTHER" id="PTHR43504:SF1">
    <property type="entry name" value="ISOCITRATE DEHYDROGENASE [NADP]"/>
    <property type="match status" value="1"/>
</dbReference>
<evidence type="ECO:0000256" key="11">
    <source>
        <dbReference type="ARBA" id="ARBA00023211"/>
    </source>
</evidence>
<dbReference type="InterPro" id="IPR019818">
    <property type="entry name" value="IsoCit/isopropylmalate_DH_CS"/>
</dbReference>
<feature type="domain" description="Isopropylmalate dehydrogenase-like" evidence="15">
    <location>
        <begin position="21"/>
        <end position="418"/>
    </location>
</feature>
<keyword evidence="9 14" id="KW-0521">NADP</keyword>
<dbReference type="NCBIfam" id="NF005425">
    <property type="entry name" value="PRK07006.1"/>
    <property type="match status" value="1"/>
</dbReference>
<evidence type="ECO:0000256" key="12">
    <source>
        <dbReference type="ARBA" id="ARBA00023554"/>
    </source>
</evidence>
<evidence type="ECO:0000313" key="16">
    <source>
        <dbReference type="EMBL" id="PNP90542.1"/>
    </source>
</evidence>
<organism evidence="16 17">
    <name type="scientific">Listeria newyorkensis</name>
    <dbReference type="NCBI Taxonomy" id="1497681"/>
    <lineage>
        <taxon>Bacteria</taxon>
        <taxon>Bacillati</taxon>
        <taxon>Bacillota</taxon>
        <taxon>Bacilli</taxon>
        <taxon>Bacillales</taxon>
        <taxon>Listeriaceae</taxon>
        <taxon>Listeria</taxon>
    </lineage>
</organism>
<comment type="catalytic activity">
    <reaction evidence="12">
        <text>D-threo-isocitrate + NADP(+) = 2-oxoglutarate + CO2 + NADPH</text>
        <dbReference type="Rhea" id="RHEA:19629"/>
        <dbReference type="ChEBI" id="CHEBI:15562"/>
        <dbReference type="ChEBI" id="CHEBI:16526"/>
        <dbReference type="ChEBI" id="CHEBI:16810"/>
        <dbReference type="ChEBI" id="CHEBI:57783"/>
        <dbReference type="ChEBI" id="CHEBI:58349"/>
        <dbReference type="EC" id="1.1.1.42"/>
    </reaction>
</comment>
<keyword evidence="17" id="KW-1185">Reference proteome</keyword>
<comment type="caution">
    <text evidence="16">The sequence shown here is derived from an EMBL/GenBank/DDBJ whole genome shotgun (WGS) entry which is preliminary data.</text>
</comment>
<comment type="cofactor">
    <cofactor evidence="14">
        <name>Mg(2+)</name>
        <dbReference type="ChEBI" id="CHEBI:18420"/>
    </cofactor>
    <cofactor evidence="14">
        <name>Mn(2+)</name>
        <dbReference type="ChEBI" id="CHEBI:29035"/>
    </cofactor>
</comment>
<keyword evidence="6 14" id="KW-0816">Tricarboxylic acid cycle</keyword>
<dbReference type="PANTHER" id="PTHR43504">
    <property type="entry name" value="ISOCITRATE DEHYDROGENASE [NADP]"/>
    <property type="match status" value="1"/>
</dbReference>
<evidence type="ECO:0000256" key="5">
    <source>
        <dbReference type="ARBA" id="ARBA00022435"/>
    </source>
</evidence>
<evidence type="ECO:0000313" key="17">
    <source>
        <dbReference type="Proteomes" id="UP000236500"/>
    </source>
</evidence>
<evidence type="ECO:0000256" key="6">
    <source>
        <dbReference type="ARBA" id="ARBA00022532"/>
    </source>
</evidence>
<evidence type="ECO:0000256" key="10">
    <source>
        <dbReference type="ARBA" id="ARBA00023002"/>
    </source>
</evidence>
<dbReference type="Gene3D" id="3.40.718.10">
    <property type="entry name" value="Isopropylmalate Dehydrogenase"/>
    <property type="match status" value="1"/>
</dbReference>
<evidence type="ECO:0000256" key="9">
    <source>
        <dbReference type="ARBA" id="ARBA00022857"/>
    </source>
</evidence>
<evidence type="ECO:0000256" key="1">
    <source>
        <dbReference type="ARBA" id="ARBA00007769"/>
    </source>
</evidence>
<dbReference type="Proteomes" id="UP000236500">
    <property type="component" value="Unassembled WGS sequence"/>
</dbReference>
<comment type="function">
    <text evidence="13">Catalyzes the oxidative decarboxylation of isocitrate to 2-oxoglutarate and carbon dioxide with the concomitant reduction of NADP(+).</text>
</comment>
<evidence type="ECO:0000256" key="3">
    <source>
        <dbReference type="ARBA" id="ARBA00013013"/>
    </source>
</evidence>
<evidence type="ECO:0000256" key="8">
    <source>
        <dbReference type="ARBA" id="ARBA00022842"/>
    </source>
</evidence>
<evidence type="ECO:0000256" key="13">
    <source>
        <dbReference type="ARBA" id="ARBA00046127"/>
    </source>
</evidence>
<proteinExistence type="inferred from homology"/>
<comment type="similarity">
    <text evidence="1">Belongs to the isocitrate and isopropylmalate dehydrogenases family.</text>
</comment>
<dbReference type="PROSITE" id="PS00470">
    <property type="entry name" value="IDH_IMDH"/>
    <property type="match status" value="1"/>
</dbReference>
<dbReference type="InterPro" id="IPR004439">
    <property type="entry name" value="Isocitrate_DH_NADP_dimer_prok"/>
</dbReference>